<reference evidence="5" key="1">
    <citation type="submission" date="2016-10" db="EMBL/GenBank/DDBJ databases">
        <authorList>
            <person name="Varghese N."/>
            <person name="Submissions S."/>
        </authorList>
    </citation>
    <scope>NUCLEOTIDE SEQUENCE [LARGE SCALE GENOMIC DNA]</scope>
    <source>
        <strain evidence="5">DSM 22002</strain>
    </source>
</reference>
<dbReference type="STRING" id="399736.SAMN04489720_2531"/>
<dbReference type="EMBL" id="LT629695">
    <property type="protein sequence ID" value="SDH83089.1"/>
    <property type="molecule type" value="Genomic_DNA"/>
</dbReference>
<evidence type="ECO:0000256" key="1">
    <source>
        <dbReference type="ARBA" id="ARBA00008853"/>
    </source>
</evidence>
<protein>
    <submittedName>
        <fullName evidence="4">Gluconolactonase</fullName>
    </submittedName>
</protein>
<dbReference type="GO" id="GO:0016787">
    <property type="term" value="F:hydrolase activity"/>
    <property type="evidence" value="ECO:0007669"/>
    <property type="project" value="UniProtKB-KW"/>
</dbReference>
<dbReference type="RefSeq" id="WP_092505516.1">
    <property type="nucleotide sequence ID" value="NZ_LT629695.1"/>
</dbReference>
<evidence type="ECO:0000259" key="3">
    <source>
        <dbReference type="Pfam" id="PF08450"/>
    </source>
</evidence>
<comment type="similarity">
    <text evidence="1">Belongs to the SMP-30/CGR1 family.</text>
</comment>
<feature type="domain" description="SMP-30/Gluconolactonase/LRE-like region" evidence="3">
    <location>
        <begin position="31"/>
        <end position="287"/>
    </location>
</feature>
<organism evidence="4 5">
    <name type="scientific">Agrococcus jejuensis</name>
    <dbReference type="NCBI Taxonomy" id="399736"/>
    <lineage>
        <taxon>Bacteria</taxon>
        <taxon>Bacillati</taxon>
        <taxon>Actinomycetota</taxon>
        <taxon>Actinomycetes</taxon>
        <taxon>Micrococcales</taxon>
        <taxon>Microbacteriaceae</taxon>
        <taxon>Agrococcus</taxon>
    </lineage>
</organism>
<dbReference type="OrthoDB" id="241638at2"/>
<dbReference type="SUPFAM" id="SSF63829">
    <property type="entry name" value="Calcium-dependent phosphotriesterase"/>
    <property type="match status" value="1"/>
</dbReference>
<dbReference type="Gene3D" id="2.120.10.30">
    <property type="entry name" value="TolB, C-terminal domain"/>
    <property type="match status" value="1"/>
</dbReference>
<dbReference type="InterPro" id="IPR013658">
    <property type="entry name" value="SGL"/>
</dbReference>
<accession>A0A1G8FLY2</accession>
<dbReference type="PANTHER" id="PTHR47572:SF4">
    <property type="entry name" value="LACTONASE DRP35"/>
    <property type="match status" value="1"/>
</dbReference>
<dbReference type="InterPro" id="IPR051262">
    <property type="entry name" value="SMP-30/CGR1_Lactonase"/>
</dbReference>
<dbReference type="Pfam" id="PF08450">
    <property type="entry name" value="SGL"/>
    <property type="match status" value="1"/>
</dbReference>
<gene>
    <name evidence="4" type="ORF">SAMN04489720_2531</name>
</gene>
<sequence length="301" mass="32276">MATTPNHPQHVDETLVAIDAELEQLASGATWSEGPLWIPDARVVRWSDIPGDRILEWDAATGEQRVHRTGVEFTNGRALLADGAVVQCSHGRRALEVERAGAVETLVDHHGFAQLNSPNDVLVHDDGSIWFTDPPYGIVQPHEGHPGEQEYGGCAVFRLHEGVLAVMTLDILRPNGIACSPDGRTLYVTDTSAALDDGPEHCIWAFAIVGDGADVALRDRRVLAEIVPGVPDGIAVDVAGRIWSSAGDGVHVLAPDGTELLRIPVPEVVGNVCFGGDDGDELFIAATTSLYRIRTTTRGLR</sequence>
<dbReference type="InterPro" id="IPR011042">
    <property type="entry name" value="6-blade_b-propeller_TolB-like"/>
</dbReference>
<keyword evidence="5" id="KW-1185">Reference proteome</keyword>
<dbReference type="AlphaFoldDB" id="A0A1G8FLY2"/>
<evidence type="ECO:0000256" key="2">
    <source>
        <dbReference type="ARBA" id="ARBA00022801"/>
    </source>
</evidence>
<name>A0A1G8FLY2_9MICO</name>
<dbReference type="Proteomes" id="UP000198822">
    <property type="component" value="Chromosome I"/>
</dbReference>
<evidence type="ECO:0000313" key="4">
    <source>
        <dbReference type="EMBL" id="SDH83089.1"/>
    </source>
</evidence>
<dbReference type="PANTHER" id="PTHR47572">
    <property type="entry name" value="LIPOPROTEIN-RELATED"/>
    <property type="match status" value="1"/>
</dbReference>
<evidence type="ECO:0000313" key="5">
    <source>
        <dbReference type="Proteomes" id="UP000198822"/>
    </source>
</evidence>
<keyword evidence="2" id="KW-0378">Hydrolase</keyword>
<proteinExistence type="inferred from homology"/>